<name>A0A7X0J6T1_9SPHI</name>
<dbReference type="PANTHER" id="PTHR47432">
    <property type="entry name" value="CELL WALL ASSEMBLY REGULATOR SMI1"/>
    <property type="match status" value="1"/>
</dbReference>
<dbReference type="Gene3D" id="3.40.1580.10">
    <property type="entry name" value="SMI1/KNR4-like"/>
    <property type="match status" value="1"/>
</dbReference>
<dbReference type="InterPro" id="IPR051873">
    <property type="entry name" value="KNR4/SMI1_regulator"/>
</dbReference>
<accession>A0A7X0J6T1</accession>
<dbReference type="AlphaFoldDB" id="A0A7X0J6T1"/>
<dbReference type="PANTHER" id="PTHR47432:SF1">
    <property type="entry name" value="CELL WALL ASSEMBLY REGULATOR SMI1"/>
    <property type="match status" value="1"/>
</dbReference>
<reference evidence="2 3" key="1">
    <citation type="submission" date="2020-08" db="EMBL/GenBank/DDBJ databases">
        <title>Genomic Encyclopedia of Type Strains, Phase IV (KMG-V): Genome sequencing to study the core and pangenomes of soil and plant-associated prokaryotes.</title>
        <authorList>
            <person name="Whitman W."/>
        </authorList>
    </citation>
    <scope>NUCLEOTIDE SEQUENCE [LARGE SCALE GENOMIC DNA]</scope>
    <source>
        <strain evidence="2 3">M2T3</strain>
    </source>
</reference>
<sequence length="199" mass="22942">MIESLLLCSMQNSWTEIKNQLEKISSTVADSFNKPAGDEEIALLEMHLKQSLPGFFKEYLKTFNGQLHNEFKLPFVGYNCLLSIAEIIDIYKRLLDLFGDEPKIDWVQENKVQPVIWDKSWIPFTASETNTKIALDLNPGINGVYGQVIQLWPGQDLEGDHIVIASSFEEFSEKILSYLKEKKYKLEEGKMTFTDNWII</sequence>
<evidence type="ECO:0000313" key="3">
    <source>
        <dbReference type="Proteomes" id="UP000521017"/>
    </source>
</evidence>
<dbReference type="Pfam" id="PF09346">
    <property type="entry name" value="SMI1_KNR4"/>
    <property type="match status" value="1"/>
</dbReference>
<dbReference type="EMBL" id="JACHCC010000012">
    <property type="protein sequence ID" value="MBB6502150.1"/>
    <property type="molecule type" value="Genomic_DNA"/>
</dbReference>
<evidence type="ECO:0000259" key="1">
    <source>
        <dbReference type="Pfam" id="PF09346"/>
    </source>
</evidence>
<evidence type="ECO:0000313" key="2">
    <source>
        <dbReference type="EMBL" id="MBB6502150.1"/>
    </source>
</evidence>
<dbReference type="SUPFAM" id="SSF160631">
    <property type="entry name" value="SMI1/KNR4-like"/>
    <property type="match status" value="1"/>
</dbReference>
<gene>
    <name evidence="2" type="ORF">HDF25_004327</name>
</gene>
<dbReference type="InterPro" id="IPR037883">
    <property type="entry name" value="Knr4/Smi1-like_sf"/>
</dbReference>
<comment type="caution">
    <text evidence="2">The sequence shown here is derived from an EMBL/GenBank/DDBJ whole genome shotgun (WGS) entry which is preliminary data.</text>
</comment>
<feature type="domain" description="Knr4/Smi1-like" evidence="1">
    <location>
        <begin position="35"/>
        <end position="173"/>
    </location>
</feature>
<dbReference type="RefSeq" id="WP_221450983.1">
    <property type="nucleotide sequence ID" value="NZ_JACHCC010000012.1"/>
</dbReference>
<dbReference type="Proteomes" id="UP000521017">
    <property type="component" value="Unassembled WGS sequence"/>
</dbReference>
<protein>
    <submittedName>
        <fullName evidence="2">Cell wall assembly regulator SMI1</fullName>
    </submittedName>
</protein>
<organism evidence="2 3">
    <name type="scientific">Pedobacter cryoconitis</name>
    <dbReference type="NCBI Taxonomy" id="188932"/>
    <lineage>
        <taxon>Bacteria</taxon>
        <taxon>Pseudomonadati</taxon>
        <taxon>Bacteroidota</taxon>
        <taxon>Sphingobacteriia</taxon>
        <taxon>Sphingobacteriales</taxon>
        <taxon>Sphingobacteriaceae</taxon>
        <taxon>Pedobacter</taxon>
    </lineage>
</organism>
<proteinExistence type="predicted"/>
<dbReference type="InterPro" id="IPR018958">
    <property type="entry name" value="Knr4/Smi1-like_dom"/>
</dbReference>